<dbReference type="GO" id="GO:0006537">
    <property type="term" value="P:glutamate biosynthetic process"/>
    <property type="evidence" value="ECO:0007669"/>
    <property type="project" value="UniProtKB-KW"/>
</dbReference>
<evidence type="ECO:0000256" key="9">
    <source>
        <dbReference type="ARBA" id="ARBA00023002"/>
    </source>
</evidence>
<sequence>MKNIRTDLSIPYEDGEERDSCAIYMSARKHGQSTFGTLKRALGALISMGHRTGFVNGEGDGAGVQTDIPRRLWAKKLSQAGMPSYLATHPGFWVGHLFIPYHLKMDTIKEIILERFNEQGLNLLLIQEGKTRKEMLGQNARQAPPQFWQLAGHDHYSDLDQRLFRAQLALEQEFPIQFASLSRHTVVYKMRGSVEALTHYYPDLQDHNYDTSIVLCHARYSTNTVSTFERAQPFAVLGHNGEINTIQRLRIEAQQIGVTLPRDGSDSQDLDRLLHTLCVEYGLDLIEAMEMVFPPIPYEVEQFPPDLRATYQRIRQSFGPYAQGPAGIIARYGDTVVASVDALGLRPLWFVETEKEFIFSSERGAIPLENWVSDARALAPGEKIAIRVRRGEPLNLLTHGQIRQHVMIQMFQREVPQLARQYWAGWGQTSSSTNSHMMLTNSNIHVTVQTAFRHSPENISASTSDVQIEPLGFPWNTPVDSVVFAANGWLKDHFNEVSSLISENKDDLVSSLGYDGPLAPLSKVRVNLSDYFKESVAVVTNPSIDHVREVEAFSTSSIVGACAPIGKTPDPEDTLIVLETPILTGGVTCIEASISRKVAHQFGTLTIEELVSAFQGKLSWLVLGVYPQETVQEALERLAEQAIAQVQNGIQCLILDDEQAISRGLNWLDPHLAVSHLDNALRNAPPSPQGNLRRRVGLVVRSAAIRTLHDSALLCGLGADAINAYAMISAAIELAKASSEEQAENTLKRLVENLTSGLEKVTSTMGCHELRGYGRVFSSIGLAPSVASVFGVPNYFGNESKGVTWDYLNEDSKQRGAELRREQPEPRMPYQTRIFPKFWKVAHQFAKGEIPYSEIQKVYQTISADSPVALRHLLGFRASPPSVLSPEEVDVSVNGYDLPVVIDAMSYGSQGENSFKSYIHAASILNIICINGEGGELPEILGKYRHNRGQQVASGRFGVNAEFLNSASVLEIKIGQGAKPGEGGMLPGYKVTPKVARARRTPPFVTLLSPSNNHDLYSIEDLAQLIEELKMVNPQAKISVKVPVVPGIGVIAVGIAKAGADIINISGYDGGTGAARKHSLQYVGLPTEIGIIQAHRALLAAGIRHKVELWANGGMKTGADAVKMILLGANRVGFATMAMVALGCTICRQCNLGTCHVGIATQIQSREEAQEKGLKHFVPLHFEEDYHRVVRLFQGIGDEIRTITAHLGGVCLQDLVGRADLLEQIYLNEKIDLSSMLEPLPIQKRTSSQPGVGVLLIRPRNSLTTILTDLILKTVADQEREVTYQDSVSAIDRALGSRLAGEIMRHPEVQNQIDMIHLRFGPSSLAGNGFAAWNTEKMDVLIEGGAQDGVAKGASGGRVAIMKGVNHDGLRIDGSVGKSFAYGAQDGILIVQGNADSRACVRLSGAKVIFGGEITQPIPENENPGTFANLKGFACEYMTSGTVIIMGDPGPYAFSGMTGGVVYQKLTPEFGFDEQTLKRRIAKGAQVRVEKITREDIDQIRSLMAHYIAALEQTYQFETAERIRAFLQDDFLLIHRFVKIIPAIKT</sequence>
<keyword evidence="17" id="KW-1185">Reference proteome</keyword>
<dbReference type="EC" id="1.4.-.-" evidence="16"/>
<dbReference type="GO" id="GO:0046872">
    <property type="term" value="F:metal ion binding"/>
    <property type="evidence" value="ECO:0007669"/>
    <property type="project" value="UniProtKB-KW"/>
</dbReference>
<dbReference type="FunCoup" id="E8N5D8">
    <property type="interactions" value="359"/>
</dbReference>
<keyword evidence="8" id="KW-0315">Glutamine amidotransferase</keyword>
<evidence type="ECO:0000256" key="1">
    <source>
        <dbReference type="ARBA" id="ARBA00001917"/>
    </source>
</evidence>
<protein>
    <submittedName>
        <fullName evidence="16">Glutamate synthase</fullName>
        <ecNumber evidence="16">1.4.-.-</ecNumber>
    </submittedName>
</protein>
<dbReference type="Gene3D" id="2.160.20.60">
    <property type="entry name" value="Glutamate synthase, alpha subunit, C-terminal domain"/>
    <property type="match status" value="1"/>
</dbReference>
<evidence type="ECO:0000256" key="4">
    <source>
        <dbReference type="ARBA" id="ARBA00022605"/>
    </source>
</evidence>
<evidence type="ECO:0000259" key="15">
    <source>
        <dbReference type="PROSITE" id="PS51278"/>
    </source>
</evidence>
<dbReference type="KEGG" id="atm:ANT_16260"/>
<accession>E8N5D8</accession>
<dbReference type="PANTHER" id="PTHR11938:SF133">
    <property type="entry name" value="GLUTAMATE SYNTHASE (NADH)"/>
    <property type="match status" value="1"/>
</dbReference>
<dbReference type="PANTHER" id="PTHR11938">
    <property type="entry name" value="FAD NADPH DEHYDROGENASE/OXIDOREDUCTASE"/>
    <property type="match status" value="1"/>
</dbReference>
<evidence type="ECO:0000256" key="3">
    <source>
        <dbReference type="ARBA" id="ARBA00009716"/>
    </source>
</evidence>
<comment type="cofactor">
    <cofactor evidence="2">
        <name>[3Fe-4S] cluster</name>
        <dbReference type="ChEBI" id="CHEBI:21137"/>
    </cofactor>
</comment>
<dbReference type="MEROPS" id="C44.003"/>
<evidence type="ECO:0000256" key="6">
    <source>
        <dbReference type="ARBA" id="ARBA00022643"/>
    </source>
</evidence>
<dbReference type="GO" id="GO:0019676">
    <property type="term" value="P:ammonia assimilation cycle"/>
    <property type="evidence" value="ECO:0007669"/>
    <property type="project" value="TreeGrafter"/>
</dbReference>
<dbReference type="Pfam" id="PF00310">
    <property type="entry name" value="GATase_2"/>
    <property type="match status" value="1"/>
</dbReference>
<keyword evidence="12" id="KW-0314">Glutamate biosynthesis</keyword>
<dbReference type="InterPro" id="IPR006982">
    <property type="entry name" value="Glu_synth_centr_N"/>
</dbReference>
<dbReference type="EMBL" id="AP012029">
    <property type="protein sequence ID" value="BAJ63652.1"/>
    <property type="molecule type" value="Genomic_DNA"/>
</dbReference>
<dbReference type="Pfam" id="PF01645">
    <property type="entry name" value="Glu_synthase"/>
    <property type="match status" value="1"/>
</dbReference>
<keyword evidence="9 16" id="KW-0560">Oxidoreductase</keyword>
<evidence type="ECO:0000256" key="8">
    <source>
        <dbReference type="ARBA" id="ARBA00022962"/>
    </source>
</evidence>
<dbReference type="GO" id="GO:0015930">
    <property type="term" value="F:glutamate synthase activity"/>
    <property type="evidence" value="ECO:0007669"/>
    <property type="project" value="InterPro"/>
</dbReference>
<evidence type="ECO:0000256" key="14">
    <source>
        <dbReference type="ARBA" id="ARBA00029440"/>
    </source>
</evidence>
<evidence type="ECO:0000256" key="13">
    <source>
        <dbReference type="ARBA" id="ARBA00023291"/>
    </source>
</evidence>
<organism evidence="16 17">
    <name type="scientific">Anaerolinea thermophila (strain DSM 14523 / JCM 11388 / NBRC 100420 / UNI-1)</name>
    <dbReference type="NCBI Taxonomy" id="926569"/>
    <lineage>
        <taxon>Bacteria</taxon>
        <taxon>Bacillati</taxon>
        <taxon>Chloroflexota</taxon>
        <taxon>Anaerolineae</taxon>
        <taxon>Anaerolineales</taxon>
        <taxon>Anaerolineaceae</taxon>
        <taxon>Anaerolinea</taxon>
    </lineage>
</organism>
<comment type="pathway">
    <text evidence="14">Amino-acid biosynthesis.</text>
</comment>
<dbReference type="Gene3D" id="3.20.20.70">
    <property type="entry name" value="Aldolase class I"/>
    <property type="match status" value="2"/>
</dbReference>
<dbReference type="STRING" id="926569.ANT_16260"/>
<evidence type="ECO:0000313" key="16">
    <source>
        <dbReference type="EMBL" id="BAJ63652.1"/>
    </source>
</evidence>
<dbReference type="InterPro" id="IPR013785">
    <property type="entry name" value="Aldolase_TIM"/>
</dbReference>
<dbReference type="InterPro" id="IPR017932">
    <property type="entry name" value="GATase_2_dom"/>
</dbReference>
<dbReference type="eggNOG" id="COG0069">
    <property type="taxonomic scope" value="Bacteria"/>
</dbReference>
<dbReference type="GO" id="GO:0051538">
    <property type="term" value="F:3 iron, 4 sulfur cluster binding"/>
    <property type="evidence" value="ECO:0007669"/>
    <property type="project" value="UniProtKB-KW"/>
</dbReference>
<keyword evidence="7" id="KW-0479">Metal-binding</keyword>
<evidence type="ECO:0000313" key="17">
    <source>
        <dbReference type="Proteomes" id="UP000008922"/>
    </source>
</evidence>
<dbReference type="eggNOG" id="COG0067">
    <property type="taxonomic scope" value="Bacteria"/>
</dbReference>
<evidence type="ECO:0000256" key="10">
    <source>
        <dbReference type="ARBA" id="ARBA00023004"/>
    </source>
</evidence>
<dbReference type="Proteomes" id="UP000008922">
    <property type="component" value="Chromosome"/>
</dbReference>
<reference evidence="16 17" key="1">
    <citation type="submission" date="2010-12" db="EMBL/GenBank/DDBJ databases">
        <title>Whole genome sequence of Anaerolinea thermophila UNI-1.</title>
        <authorList>
            <person name="Narita-Yamada S."/>
            <person name="Kishi E."/>
            <person name="Watanabe Y."/>
            <person name="Takasaki K."/>
            <person name="Ankai A."/>
            <person name="Oguchi A."/>
            <person name="Fukui S."/>
            <person name="Takahashi M."/>
            <person name="Yashiro I."/>
            <person name="Hosoyama A."/>
            <person name="Sekiguchi Y."/>
            <person name="Hanada S."/>
            <person name="Fujita N."/>
        </authorList>
    </citation>
    <scope>NUCLEOTIDE SEQUENCE [LARGE SCALE GENOMIC DNA]</scope>
    <source>
        <strain evidence="17">DSM 14523 / JCM 11388 / NBRC 100420 / UNI-1</strain>
    </source>
</reference>
<evidence type="ECO:0000256" key="7">
    <source>
        <dbReference type="ARBA" id="ARBA00022723"/>
    </source>
</evidence>
<keyword evidence="6" id="KW-0288">FMN</keyword>
<dbReference type="PROSITE" id="PS51278">
    <property type="entry name" value="GATASE_TYPE_2"/>
    <property type="match status" value="1"/>
</dbReference>
<dbReference type="CDD" id="cd02808">
    <property type="entry name" value="GltS_FMN"/>
    <property type="match status" value="1"/>
</dbReference>
<dbReference type="InterPro" id="IPR002489">
    <property type="entry name" value="Glu_synth_asu_C"/>
</dbReference>
<dbReference type="SUPFAM" id="SSF51395">
    <property type="entry name" value="FMN-linked oxidoreductases"/>
    <property type="match status" value="1"/>
</dbReference>
<dbReference type="SUPFAM" id="SSF56235">
    <property type="entry name" value="N-terminal nucleophile aminohydrolases (Ntn hydrolases)"/>
    <property type="match status" value="1"/>
</dbReference>
<gene>
    <name evidence="16" type="ordered locus">ANT_16260</name>
</gene>
<dbReference type="InterPro" id="IPR002932">
    <property type="entry name" value="Glu_synthdom"/>
</dbReference>
<dbReference type="InterPro" id="IPR050711">
    <property type="entry name" value="ET-N_metabolism_enzyme"/>
</dbReference>
<evidence type="ECO:0000256" key="12">
    <source>
        <dbReference type="ARBA" id="ARBA00023164"/>
    </source>
</evidence>
<feature type="domain" description="Glutamine amidotransferase type-2" evidence="15">
    <location>
        <begin position="21"/>
        <end position="389"/>
    </location>
</feature>
<evidence type="ECO:0000256" key="2">
    <source>
        <dbReference type="ARBA" id="ARBA00001927"/>
    </source>
</evidence>
<dbReference type="OrthoDB" id="9758182at2"/>
<comment type="cofactor">
    <cofactor evidence="1">
        <name>FMN</name>
        <dbReference type="ChEBI" id="CHEBI:58210"/>
    </cofactor>
</comment>
<dbReference type="Pfam" id="PF04898">
    <property type="entry name" value="Glu_syn_central"/>
    <property type="match status" value="1"/>
</dbReference>
<dbReference type="InParanoid" id="E8N5D8"/>
<dbReference type="InterPro" id="IPR029055">
    <property type="entry name" value="Ntn_hydrolases_N"/>
</dbReference>
<evidence type="ECO:0000256" key="5">
    <source>
        <dbReference type="ARBA" id="ARBA00022630"/>
    </source>
</evidence>
<keyword evidence="11" id="KW-0411">Iron-sulfur</keyword>
<proteinExistence type="inferred from homology"/>
<keyword evidence="10" id="KW-0408">Iron</keyword>
<dbReference type="HOGENOM" id="CLU_000422_8_2_0"/>
<dbReference type="Pfam" id="PF01493">
    <property type="entry name" value="GXGXG"/>
    <property type="match status" value="1"/>
</dbReference>
<dbReference type="eggNOG" id="COG0070">
    <property type="taxonomic scope" value="Bacteria"/>
</dbReference>
<dbReference type="RefSeq" id="WP_013560032.1">
    <property type="nucleotide sequence ID" value="NC_014960.1"/>
</dbReference>
<keyword evidence="4" id="KW-0028">Amino-acid biosynthesis</keyword>
<keyword evidence="5" id="KW-0285">Flavoprotein</keyword>
<dbReference type="Gene3D" id="3.60.20.10">
    <property type="entry name" value="Glutamine Phosphoribosylpyrophosphate, subunit 1, domain 1"/>
    <property type="match status" value="1"/>
</dbReference>
<dbReference type="SUPFAM" id="SSF69336">
    <property type="entry name" value="Alpha subunit of glutamate synthase, C-terminal domain"/>
    <property type="match status" value="1"/>
</dbReference>
<dbReference type="InterPro" id="IPR036485">
    <property type="entry name" value="Glu_synth_asu_C_sf"/>
</dbReference>
<evidence type="ECO:0000256" key="11">
    <source>
        <dbReference type="ARBA" id="ARBA00023014"/>
    </source>
</evidence>
<name>E8N5D8_ANATU</name>
<comment type="similarity">
    <text evidence="3">Belongs to the glutamate synthase family.</text>
</comment>
<keyword evidence="13" id="KW-0003">3Fe-4S</keyword>